<gene>
    <name evidence="4" type="primary">Pebp4</name>
</gene>
<feature type="region of interest" description="Disordered" evidence="2">
    <location>
        <begin position="198"/>
        <end position="224"/>
    </location>
</feature>
<evidence type="ECO:0008006" key="5">
    <source>
        <dbReference type="Google" id="ProtNLM"/>
    </source>
</evidence>
<dbReference type="CDD" id="cd00866">
    <property type="entry name" value="PEBP_euk"/>
    <property type="match status" value="1"/>
</dbReference>
<dbReference type="InterPro" id="IPR035810">
    <property type="entry name" value="PEBP_euk"/>
</dbReference>
<dbReference type="InterPro" id="IPR008914">
    <property type="entry name" value="PEBP"/>
</dbReference>
<dbReference type="InterPro" id="IPR036610">
    <property type="entry name" value="PEBP-like_sf"/>
</dbReference>
<keyword evidence="3" id="KW-0732">Signal</keyword>
<dbReference type="Pfam" id="PF01161">
    <property type="entry name" value="PBP"/>
    <property type="match status" value="1"/>
</dbReference>
<dbReference type="InterPro" id="IPR001858">
    <property type="entry name" value="Phosphatidylethanolamine-bd_CS"/>
</dbReference>
<comment type="similarity">
    <text evidence="1">Belongs to the phosphatidylethanolamine-binding protein family.</text>
</comment>
<dbReference type="PANTHER" id="PTHR11362">
    <property type="entry name" value="PHOSPHATIDYLETHANOLAMINE-BINDING PROTEIN"/>
    <property type="match status" value="1"/>
</dbReference>
<accession>A0A8C0XL51</accession>
<evidence type="ECO:0000256" key="3">
    <source>
        <dbReference type="SAM" id="SignalP"/>
    </source>
</evidence>
<dbReference type="PROSITE" id="PS01220">
    <property type="entry name" value="PBP"/>
    <property type="match status" value="1"/>
</dbReference>
<dbReference type="Ensembl" id="ENSCCNT00000035508.1">
    <property type="protein sequence ID" value="ENSCCNP00000028091.1"/>
    <property type="gene ID" value="ENSCCNG00000027099.1"/>
</dbReference>
<evidence type="ECO:0000313" key="4">
    <source>
        <dbReference type="Ensembl" id="ENSCCNP00000028091.1"/>
    </source>
</evidence>
<name>A0A8C0XL51_CASCN</name>
<dbReference type="PANTHER" id="PTHR11362:SF82">
    <property type="entry name" value="PHOSPHATIDYLETHANOLAMINE-BINDING PROTEIN 4"/>
    <property type="match status" value="1"/>
</dbReference>
<feature type="signal peptide" evidence="3">
    <location>
        <begin position="1"/>
        <end position="23"/>
    </location>
</feature>
<dbReference type="SUPFAM" id="SSF49777">
    <property type="entry name" value="PEBP-like"/>
    <property type="match status" value="1"/>
</dbReference>
<evidence type="ECO:0000256" key="1">
    <source>
        <dbReference type="ARBA" id="ARBA00007091"/>
    </source>
</evidence>
<organism evidence="4">
    <name type="scientific">Castor canadensis</name>
    <name type="common">American beaver</name>
    <dbReference type="NCBI Taxonomy" id="51338"/>
    <lineage>
        <taxon>Eukaryota</taxon>
        <taxon>Metazoa</taxon>
        <taxon>Chordata</taxon>
        <taxon>Craniata</taxon>
        <taxon>Vertebrata</taxon>
        <taxon>Euteleostomi</taxon>
        <taxon>Mammalia</taxon>
        <taxon>Eutheria</taxon>
        <taxon>Euarchontoglires</taxon>
        <taxon>Glires</taxon>
        <taxon>Rodentia</taxon>
        <taxon>Castorimorpha</taxon>
        <taxon>Castoridae</taxon>
        <taxon>Castor</taxon>
    </lineage>
</organism>
<dbReference type="Gene3D" id="3.90.280.10">
    <property type="entry name" value="PEBP-like"/>
    <property type="match status" value="1"/>
</dbReference>
<evidence type="ECO:0000256" key="2">
    <source>
        <dbReference type="SAM" id="MobiDB-lite"/>
    </source>
</evidence>
<feature type="chain" id="PRO_5034628862" description="Phosphatidylethanolamine-binding protein 4" evidence="3">
    <location>
        <begin position="24"/>
        <end position="224"/>
    </location>
</feature>
<reference evidence="4" key="1">
    <citation type="submission" date="2023-09" db="UniProtKB">
        <authorList>
            <consortium name="Ensembl"/>
        </authorList>
    </citation>
    <scope>IDENTIFICATION</scope>
</reference>
<dbReference type="AlphaFoldDB" id="A0A8C0XL51"/>
<proteinExistence type="inferred from homology"/>
<sequence length="224" mass="25493">MILKFGLLMELVSSCIFFSQVLSCLTNSSSVFPLITISSSSSEIVGLEVYYPEMGNVACMFVPECNNFRQKITYWPEPIVKFPGALDDATYMLVMVDPDAPSRSEPKEKFWRHWLVADIKGSDLKKGNIQGQELTVYNPPSPPVTTGFHRYQFFVYLQEEGIVSLLPKENKTRGSWKLDKFLSRFHLKEPEASTQFMTQNYQDSPIAKASEGDGNNPKDNLRQR</sequence>
<protein>
    <recommendedName>
        <fullName evidence="5">Phosphatidylethanolamine-binding protein 4</fullName>
    </recommendedName>
</protein>